<dbReference type="VEuPathDB" id="FungiDB:ASPSYDRAFT_560552"/>
<accession>A0A1L9T077</accession>
<dbReference type="EMBL" id="KV878599">
    <property type="protein sequence ID" value="OJJ52797.1"/>
    <property type="molecule type" value="Genomic_DNA"/>
</dbReference>
<dbReference type="Proteomes" id="UP000184356">
    <property type="component" value="Unassembled WGS sequence"/>
</dbReference>
<dbReference type="RefSeq" id="XP_040696603.1">
    <property type="nucleotide sequence ID" value="XM_040849144.1"/>
</dbReference>
<dbReference type="GeneID" id="63765217"/>
<evidence type="ECO:0000313" key="1">
    <source>
        <dbReference type="EMBL" id="OJJ52797.1"/>
    </source>
</evidence>
<proteinExistence type="predicted"/>
<protein>
    <submittedName>
        <fullName evidence="1">Uncharacterized protein</fullName>
    </submittedName>
</protein>
<organism evidence="1 2">
    <name type="scientific">Aspergillus sydowii CBS 593.65</name>
    <dbReference type="NCBI Taxonomy" id="1036612"/>
    <lineage>
        <taxon>Eukaryota</taxon>
        <taxon>Fungi</taxon>
        <taxon>Dikarya</taxon>
        <taxon>Ascomycota</taxon>
        <taxon>Pezizomycotina</taxon>
        <taxon>Eurotiomycetes</taxon>
        <taxon>Eurotiomycetidae</taxon>
        <taxon>Eurotiales</taxon>
        <taxon>Aspergillaceae</taxon>
        <taxon>Aspergillus</taxon>
        <taxon>Aspergillus subgen. Nidulantes</taxon>
    </lineage>
</organism>
<evidence type="ECO:0000313" key="2">
    <source>
        <dbReference type="Proteomes" id="UP000184356"/>
    </source>
</evidence>
<sequence>MQESGPCRPGSSVEPLLTRQTRATWALFPFSACSTPSSCQAGVSTACNLCMFTTESLLLERHTPVARIFRRNTIDPSGGDWRQSQYQDSSPFCSAVPTTDCRVLAALQKSDLGISSSRIARVIR</sequence>
<name>A0A1L9T077_9EURO</name>
<reference evidence="2" key="1">
    <citation type="journal article" date="2017" name="Genome Biol.">
        <title>Comparative genomics reveals high biological diversity and specific adaptations in the industrially and medically important fungal genus Aspergillus.</title>
        <authorList>
            <person name="de Vries R.P."/>
            <person name="Riley R."/>
            <person name="Wiebenga A."/>
            <person name="Aguilar-Osorio G."/>
            <person name="Amillis S."/>
            <person name="Uchima C.A."/>
            <person name="Anderluh G."/>
            <person name="Asadollahi M."/>
            <person name="Askin M."/>
            <person name="Barry K."/>
            <person name="Battaglia E."/>
            <person name="Bayram O."/>
            <person name="Benocci T."/>
            <person name="Braus-Stromeyer S.A."/>
            <person name="Caldana C."/>
            <person name="Canovas D."/>
            <person name="Cerqueira G.C."/>
            <person name="Chen F."/>
            <person name="Chen W."/>
            <person name="Choi C."/>
            <person name="Clum A."/>
            <person name="Dos Santos R.A."/>
            <person name="Damasio A.R."/>
            <person name="Diallinas G."/>
            <person name="Emri T."/>
            <person name="Fekete E."/>
            <person name="Flipphi M."/>
            <person name="Freyberg S."/>
            <person name="Gallo A."/>
            <person name="Gournas C."/>
            <person name="Habgood R."/>
            <person name="Hainaut M."/>
            <person name="Harispe M.L."/>
            <person name="Henrissat B."/>
            <person name="Hilden K.S."/>
            <person name="Hope R."/>
            <person name="Hossain A."/>
            <person name="Karabika E."/>
            <person name="Karaffa L."/>
            <person name="Karanyi Z."/>
            <person name="Krasevec N."/>
            <person name="Kuo A."/>
            <person name="Kusch H."/>
            <person name="LaButti K."/>
            <person name="Lagendijk E.L."/>
            <person name="Lapidus A."/>
            <person name="Levasseur A."/>
            <person name="Lindquist E."/>
            <person name="Lipzen A."/>
            <person name="Logrieco A.F."/>
            <person name="MacCabe A."/>
            <person name="Maekelae M.R."/>
            <person name="Malavazi I."/>
            <person name="Melin P."/>
            <person name="Meyer V."/>
            <person name="Mielnichuk N."/>
            <person name="Miskei M."/>
            <person name="Molnar A.P."/>
            <person name="Mule G."/>
            <person name="Ngan C.Y."/>
            <person name="Orejas M."/>
            <person name="Orosz E."/>
            <person name="Ouedraogo J.P."/>
            <person name="Overkamp K.M."/>
            <person name="Park H.-S."/>
            <person name="Perrone G."/>
            <person name="Piumi F."/>
            <person name="Punt P.J."/>
            <person name="Ram A.F."/>
            <person name="Ramon A."/>
            <person name="Rauscher S."/>
            <person name="Record E."/>
            <person name="Riano-Pachon D.M."/>
            <person name="Robert V."/>
            <person name="Roehrig J."/>
            <person name="Ruller R."/>
            <person name="Salamov A."/>
            <person name="Salih N.S."/>
            <person name="Samson R.A."/>
            <person name="Sandor E."/>
            <person name="Sanguinetti M."/>
            <person name="Schuetze T."/>
            <person name="Sepcic K."/>
            <person name="Shelest E."/>
            <person name="Sherlock G."/>
            <person name="Sophianopoulou V."/>
            <person name="Squina F.M."/>
            <person name="Sun H."/>
            <person name="Susca A."/>
            <person name="Todd R.B."/>
            <person name="Tsang A."/>
            <person name="Unkles S.E."/>
            <person name="van de Wiele N."/>
            <person name="van Rossen-Uffink D."/>
            <person name="Oliveira J.V."/>
            <person name="Vesth T.C."/>
            <person name="Visser J."/>
            <person name="Yu J.-H."/>
            <person name="Zhou M."/>
            <person name="Andersen M.R."/>
            <person name="Archer D.B."/>
            <person name="Baker S.E."/>
            <person name="Benoit I."/>
            <person name="Brakhage A.A."/>
            <person name="Braus G.H."/>
            <person name="Fischer R."/>
            <person name="Frisvad J.C."/>
            <person name="Goldman G.H."/>
            <person name="Houbraken J."/>
            <person name="Oakley B."/>
            <person name="Pocsi I."/>
            <person name="Scazzocchio C."/>
            <person name="Seiboth B."/>
            <person name="vanKuyk P.A."/>
            <person name="Wortman J."/>
            <person name="Dyer P.S."/>
            <person name="Grigoriev I.V."/>
        </authorList>
    </citation>
    <scope>NUCLEOTIDE SEQUENCE [LARGE SCALE GENOMIC DNA]</scope>
    <source>
        <strain evidence="2">CBS 593.65</strain>
    </source>
</reference>
<dbReference type="AlphaFoldDB" id="A0A1L9T077"/>
<keyword evidence="2" id="KW-1185">Reference proteome</keyword>
<gene>
    <name evidence="1" type="ORF">ASPSYDRAFT_560552</name>
</gene>